<dbReference type="CDD" id="cd14744">
    <property type="entry name" value="PAAR_CT_2"/>
    <property type="match status" value="1"/>
</dbReference>
<name>A0A380SZT4_9PSED</name>
<keyword evidence="3" id="KW-1185">Reference proteome</keyword>
<evidence type="ECO:0000313" key="3">
    <source>
        <dbReference type="Proteomes" id="UP000255177"/>
    </source>
</evidence>
<protein>
    <submittedName>
        <fullName evidence="2">Type IV secretion protein Rhs</fullName>
    </submittedName>
</protein>
<dbReference type="Pfam" id="PF05488">
    <property type="entry name" value="PAAR_motif"/>
    <property type="match status" value="1"/>
</dbReference>
<dbReference type="InterPro" id="IPR018712">
    <property type="entry name" value="Tle1-like_cat"/>
</dbReference>
<reference evidence="3" key="1">
    <citation type="submission" date="2018-07" db="EMBL/GenBank/DDBJ databases">
        <authorList>
            <person name="Blom J."/>
        </authorList>
    </citation>
    <scope>NUCLEOTIDE SEQUENCE [LARGE SCALE GENOMIC DNA]</scope>
    <source>
        <strain evidence="3">CCOS 864</strain>
    </source>
</reference>
<gene>
    <name evidence="2" type="ORF">CCOS864_02259</name>
</gene>
<proteinExistence type="predicted"/>
<dbReference type="Proteomes" id="UP000255177">
    <property type="component" value="Unassembled WGS sequence"/>
</dbReference>
<dbReference type="Gene3D" id="2.60.200.60">
    <property type="match status" value="1"/>
</dbReference>
<accession>A0A380SZT4</accession>
<organism evidence="2 3">
    <name type="scientific">Pseudomonas wadenswilerensis</name>
    <dbReference type="NCBI Taxonomy" id="1785161"/>
    <lineage>
        <taxon>Bacteria</taxon>
        <taxon>Pseudomonadati</taxon>
        <taxon>Pseudomonadota</taxon>
        <taxon>Gammaproteobacteria</taxon>
        <taxon>Pseudomonadales</taxon>
        <taxon>Pseudomonadaceae</taxon>
        <taxon>Pseudomonas</taxon>
    </lineage>
</organism>
<feature type="domain" description="T6SS Phospholipase effector Tle1-like catalytic" evidence="1">
    <location>
        <begin position="308"/>
        <end position="402"/>
    </location>
</feature>
<dbReference type="PANTHER" id="PTHR33840">
    <property type="match status" value="1"/>
</dbReference>
<evidence type="ECO:0000259" key="1">
    <source>
        <dbReference type="Pfam" id="PF09994"/>
    </source>
</evidence>
<dbReference type="EMBL" id="UIDD01000007">
    <property type="protein sequence ID" value="SUQ62810.1"/>
    <property type="molecule type" value="Genomic_DNA"/>
</dbReference>
<evidence type="ECO:0000313" key="2">
    <source>
        <dbReference type="EMBL" id="SUQ62810.1"/>
    </source>
</evidence>
<sequence>MRFIVRKGDATSTGGEVRGGCAKHPLGGRPIARMGDPVYCPRCQRTGEIAQGNPAYKVSGQPVAGEGHLVRCACPYGSHTLIASQQRARMGLTTTGRSLPPAIALEEEEEEVEVDDGVTLRIGVFFDGTGNNLANSATVAQCFARDVELEEEAEEVRRHCARYGYDGQGNVPDNSYGNDMTNVARLYELYQDRVRSDKHQGRRLAVLKVYIQGIGTTSGGKDSALSQATGRYGTGVIARAEQAHDEVLNQVNIWFDENPQAKVYELQFDLFGFSRGAAAPRHFANDLHRGKRSGLAARWPVHVMLSDDFDWNSKHHLNIQFIGLFDSVAAIVAVFRGNFSPANANYSGVEMGLKAGVAHKVVHLVARDEWRKNFPLTRTDNDIEVPGAHSDVGGGYLPHMREKVLLSRPRSSVELRSVANERSQSYLRAQEDYLRNRSKWERLQLQINIVTWSMDLPFVPNRDAHPQKRVFAFIRCERDVFADLSQVYFRIMRELGMRNGVPFHELRDQQGLPDELQGIAAKLTAYALGDRASHGLDPDEETLLRTRYIHLSSHWNPMGYLVRDSAEVVFIHRPNENGQRSVFPNE</sequence>
<dbReference type="AlphaFoldDB" id="A0A380SZT4"/>
<dbReference type="PANTHER" id="PTHR33840:SF1">
    <property type="entry name" value="TLE1 PHOSPHOLIPASE DOMAIN-CONTAINING PROTEIN"/>
    <property type="match status" value="1"/>
</dbReference>
<dbReference type="RefSeq" id="WP_115086407.1">
    <property type="nucleotide sequence ID" value="NZ_CBCSFG010000019.1"/>
</dbReference>
<dbReference type="InterPro" id="IPR008727">
    <property type="entry name" value="PAAR_motif"/>
</dbReference>
<dbReference type="Pfam" id="PF09994">
    <property type="entry name" value="T6SS_Tle1-like_cat"/>
    <property type="match status" value="1"/>
</dbReference>